<feature type="compositionally biased region" description="Basic and acidic residues" evidence="1">
    <location>
        <begin position="351"/>
        <end position="363"/>
    </location>
</feature>
<proteinExistence type="predicted"/>
<dbReference type="OrthoDB" id="1740249at2759"/>
<feature type="region of interest" description="Disordered" evidence="1">
    <location>
        <begin position="278"/>
        <end position="304"/>
    </location>
</feature>
<organism evidence="2 3">
    <name type="scientific">Artemisia annua</name>
    <name type="common">Sweet wormwood</name>
    <dbReference type="NCBI Taxonomy" id="35608"/>
    <lineage>
        <taxon>Eukaryota</taxon>
        <taxon>Viridiplantae</taxon>
        <taxon>Streptophyta</taxon>
        <taxon>Embryophyta</taxon>
        <taxon>Tracheophyta</taxon>
        <taxon>Spermatophyta</taxon>
        <taxon>Magnoliopsida</taxon>
        <taxon>eudicotyledons</taxon>
        <taxon>Gunneridae</taxon>
        <taxon>Pentapetalae</taxon>
        <taxon>asterids</taxon>
        <taxon>campanulids</taxon>
        <taxon>Asterales</taxon>
        <taxon>Asteraceae</taxon>
        <taxon>Asteroideae</taxon>
        <taxon>Anthemideae</taxon>
        <taxon>Artemisiinae</taxon>
        <taxon>Artemisia</taxon>
    </lineage>
</organism>
<reference evidence="2 3" key="1">
    <citation type="journal article" date="2018" name="Mol. Plant">
        <title>The genome of Artemisia annua provides insight into the evolution of Asteraceae family and artemisinin biosynthesis.</title>
        <authorList>
            <person name="Shen Q."/>
            <person name="Zhang L."/>
            <person name="Liao Z."/>
            <person name="Wang S."/>
            <person name="Yan T."/>
            <person name="Shi P."/>
            <person name="Liu M."/>
            <person name="Fu X."/>
            <person name="Pan Q."/>
            <person name="Wang Y."/>
            <person name="Lv Z."/>
            <person name="Lu X."/>
            <person name="Zhang F."/>
            <person name="Jiang W."/>
            <person name="Ma Y."/>
            <person name="Chen M."/>
            <person name="Hao X."/>
            <person name="Li L."/>
            <person name="Tang Y."/>
            <person name="Lv G."/>
            <person name="Zhou Y."/>
            <person name="Sun X."/>
            <person name="Brodelius P.E."/>
            <person name="Rose J.K.C."/>
            <person name="Tang K."/>
        </authorList>
    </citation>
    <scope>NUCLEOTIDE SEQUENCE [LARGE SCALE GENOMIC DNA]</scope>
    <source>
        <strain evidence="3">cv. Huhao1</strain>
        <tissue evidence="2">Leaf</tissue>
    </source>
</reference>
<comment type="caution">
    <text evidence="2">The sequence shown here is derived from an EMBL/GenBank/DDBJ whole genome shotgun (WGS) entry which is preliminary data.</text>
</comment>
<protein>
    <submittedName>
        <fullName evidence="2">Uncharacterized protein</fullName>
    </submittedName>
</protein>
<feature type="region of interest" description="Disordered" evidence="1">
    <location>
        <begin position="351"/>
        <end position="401"/>
    </location>
</feature>
<dbReference type="Proteomes" id="UP000245207">
    <property type="component" value="Unassembled WGS sequence"/>
</dbReference>
<keyword evidence="3" id="KW-1185">Reference proteome</keyword>
<evidence type="ECO:0000256" key="1">
    <source>
        <dbReference type="SAM" id="MobiDB-lite"/>
    </source>
</evidence>
<dbReference type="EMBL" id="PKPP01007416">
    <property type="protein sequence ID" value="PWA53447.1"/>
    <property type="molecule type" value="Genomic_DNA"/>
</dbReference>
<sequence>MGHTKEKVAINSGSMLKFVVEILVGNLCTVWIGSHRLHANVARFSRPVVNSSKSNGHTTEKVRINSVRVNSSSVSRNKHSDYAQAVKGQAQIDVDSHPVLVLDESCVNQKEFSHCLNGKVKEFGSLTNLKMVLCNEGFNDVDIRYLGGLWVMFVFKSIDVKEKFSECVAINSWFSCIVQSNSDFVVDGRVAWVDVEGVPLKMWTSNTFKKIGAKWGTLLDVEESDEDNYHSKRLCIHTVGVSNVFESFKISYKGKVYWVRAKEVSGWIPNFEETSEDASESYNSLSDDGFHGDIGGGDEVNQDEDDVSMVPDSMADKVVSNDVEGLELNDDKEKSSADPFGIYTLLRKNGKKDTNESSNKESLKFPPGFTPREEGECDNGASDSNKHLEVNSRPKLKKTKISGRESVDFHTMFFT</sequence>
<dbReference type="AlphaFoldDB" id="A0A2U1LWT3"/>
<evidence type="ECO:0000313" key="2">
    <source>
        <dbReference type="EMBL" id="PWA53447.1"/>
    </source>
</evidence>
<evidence type="ECO:0000313" key="3">
    <source>
        <dbReference type="Proteomes" id="UP000245207"/>
    </source>
</evidence>
<gene>
    <name evidence="2" type="ORF">CTI12_AA444650</name>
</gene>
<name>A0A2U1LWT3_ARTAN</name>
<accession>A0A2U1LWT3</accession>